<dbReference type="GO" id="GO:0034088">
    <property type="term" value="P:maintenance of mitotic sister chromatid cohesion"/>
    <property type="evidence" value="ECO:0007669"/>
    <property type="project" value="TreeGrafter"/>
</dbReference>
<reference evidence="4 5" key="1">
    <citation type="submission" date="2017-03" db="EMBL/GenBank/DDBJ databases">
        <title>Genomes of endolithic fungi from Antarctica.</title>
        <authorList>
            <person name="Coleine C."/>
            <person name="Masonjones S."/>
            <person name="Stajich J.E."/>
        </authorList>
    </citation>
    <scope>NUCLEOTIDE SEQUENCE [LARGE SCALE GENOMIC DNA]</scope>
    <source>
        <strain evidence="4 5">CCFEE 6315</strain>
    </source>
</reference>
<proteinExistence type="inferred from homology"/>
<dbReference type="GO" id="GO:0000775">
    <property type="term" value="C:chromosome, centromeric region"/>
    <property type="evidence" value="ECO:0007669"/>
    <property type="project" value="TreeGrafter"/>
</dbReference>
<dbReference type="PANTHER" id="PTHR13395:SF6">
    <property type="entry name" value="SISTER CHROMATID COHESION PROTEIN DCC1"/>
    <property type="match status" value="1"/>
</dbReference>
<dbReference type="AlphaFoldDB" id="A0A4U0UDK5"/>
<keyword evidence="2" id="KW-0235">DNA replication</keyword>
<comment type="caution">
    <text evidence="4">The sequence shown here is derived from an EMBL/GenBank/DDBJ whole genome shotgun (WGS) entry which is preliminary data.</text>
</comment>
<dbReference type="Proteomes" id="UP000308549">
    <property type="component" value="Unassembled WGS sequence"/>
</dbReference>
<evidence type="ECO:0000313" key="4">
    <source>
        <dbReference type="EMBL" id="TKA33591.1"/>
    </source>
</evidence>
<evidence type="ECO:0000256" key="2">
    <source>
        <dbReference type="ARBA" id="ARBA00022705"/>
    </source>
</evidence>
<sequence length="355" mass="39022">MSTQDEDGIAFSLLPEHSYEHYRLLELPAELLGLLTADKPPALLFKSSDNTPGNSSDTNAVICSDTKSYHVRQVNTSNSLYITQPKEVPSSDHGPSSTGVQCTAKNDFTLELLSITPHVDNVKPYIQAALPIYSSTGHLQSKPPVTRDQLFADIPFSYAECLHAYEEMACFELEQPHGCCIPSGQVKLQAWQSIMEEAAVHHLDLTGPVSVTQASNLISQANDLPDQVVKAVWNAMTTENTQTQELTIDEESCVKFLGLSKLQASTQEQGSTSKSLFMASWRDLLPEKWRNTPKLDILKGQYALVNENRDLTLAGSLAERQQQGDSGKAASADGKSMLGAKRKWHEKFRASKKAA</sequence>
<evidence type="ECO:0000256" key="1">
    <source>
        <dbReference type="ARBA" id="ARBA00007017"/>
    </source>
</evidence>
<accession>A0A4U0UDK5</accession>
<dbReference type="GO" id="GO:0000785">
    <property type="term" value="C:chromatin"/>
    <property type="evidence" value="ECO:0007669"/>
    <property type="project" value="TreeGrafter"/>
</dbReference>
<dbReference type="OrthoDB" id="5199543at2759"/>
<dbReference type="EMBL" id="NAJL01000002">
    <property type="protein sequence ID" value="TKA33591.1"/>
    <property type="molecule type" value="Genomic_DNA"/>
</dbReference>
<dbReference type="PANTHER" id="PTHR13395">
    <property type="entry name" value="SISTER CHROMATID COHESION PROTEIN DCC1-RELATED"/>
    <property type="match status" value="1"/>
</dbReference>
<name>A0A4U0UDK5_9PEZI</name>
<feature type="region of interest" description="Disordered" evidence="3">
    <location>
        <begin position="318"/>
        <end position="355"/>
    </location>
</feature>
<organism evidence="4 5">
    <name type="scientific">Salinomyces thailandicus</name>
    <dbReference type="NCBI Taxonomy" id="706561"/>
    <lineage>
        <taxon>Eukaryota</taxon>
        <taxon>Fungi</taxon>
        <taxon>Dikarya</taxon>
        <taxon>Ascomycota</taxon>
        <taxon>Pezizomycotina</taxon>
        <taxon>Dothideomycetes</taxon>
        <taxon>Dothideomycetidae</taxon>
        <taxon>Mycosphaerellales</taxon>
        <taxon>Teratosphaeriaceae</taxon>
        <taxon>Salinomyces</taxon>
    </lineage>
</organism>
<comment type="similarity">
    <text evidence="1">Belongs to the DCC1 family.</text>
</comment>
<feature type="compositionally biased region" description="Basic residues" evidence="3">
    <location>
        <begin position="340"/>
        <end position="355"/>
    </location>
</feature>
<dbReference type="GO" id="GO:0006260">
    <property type="term" value="P:DNA replication"/>
    <property type="evidence" value="ECO:0007669"/>
    <property type="project" value="UniProtKB-KW"/>
</dbReference>
<dbReference type="InterPro" id="IPR019128">
    <property type="entry name" value="Dcc1"/>
</dbReference>
<evidence type="ECO:0000256" key="3">
    <source>
        <dbReference type="SAM" id="MobiDB-lite"/>
    </source>
</evidence>
<dbReference type="GO" id="GO:0031390">
    <property type="term" value="C:Ctf18 RFC-like complex"/>
    <property type="evidence" value="ECO:0007669"/>
    <property type="project" value="InterPro"/>
</dbReference>
<keyword evidence="5" id="KW-1185">Reference proteome</keyword>
<gene>
    <name evidence="4" type="ORF">B0A50_00427</name>
</gene>
<evidence type="ECO:0000313" key="5">
    <source>
        <dbReference type="Proteomes" id="UP000308549"/>
    </source>
</evidence>
<evidence type="ECO:0008006" key="6">
    <source>
        <dbReference type="Google" id="ProtNLM"/>
    </source>
</evidence>
<protein>
    <recommendedName>
        <fullName evidence="6">Sister chromatid cohesion protein Dcc1</fullName>
    </recommendedName>
</protein>
<dbReference type="Pfam" id="PF09724">
    <property type="entry name" value="Dcc1"/>
    <property type="match status" value="1"/>
</dbReference>